<dbReference type="GO" id="GO:0000400">
    <property type="term" value="F:four-way junction DNA binding"/>
    <property type="evidence" value="ECO:0007669"/>
    <property type="project" value="TreeGrafter"/>
</dbReference>
<dbReference type="Gene3D" id="3.40.50.300">
    <property type="entry name" value="P-loop containing nucleotide triphosphate hydrolases"/>
    <property type="match status" value="1"/>
</dbReference>
<evidence type="ECO:0000313" key="1">
    <source>
        <dbReference type="EMBL" id="EDW72500.1"/>
    </source>
</evidence>
<dbReference type="STRING" id="7260.B4MK61"/>
<dbReference type="PANTHER" id="PTHR46644">
    <property type="entry name" value="DNA REPAIR PROTEIN XRCC2"/>
    <property type="match status" value="1"/>
</dbReference>
<dbReference type="FunCoup" id="B4MK61">
    <property type="interactions" value="124"/>
</dbReference>
<dbReference type="GO" id="GO:0000724">
    <property type="term" value="P:double-strand break repair via homologous recombination"/>
    <property type="evidence" value="ECO:0007669"/>
    <property type="project" value="InterPro"/>
</dbReference>
<dbReference type="AlphaFoldDB" id="B4MK61"/>
<evidence type="ECO:0008006" key="3">
    <source>
        <dbReference type="Google" id="ProtNLM"/>
    </source>
</evidence>
<proteinExistence type="predicted"/>
<dbReference type="PANTHER" id="PTHR46644:SF2">
    <property type="entry name" value="DNA REPAIR PROTEIN XRCC2"/>
    <property type="match status" value="1"/>
</dbReference>
<dbReference type="PhylomeDB" id="B4MK61"/>
<dbReference type="OrthoDB" id="420422at2759"/>
<dbReference type="InParanoid" id="B4MK61"/>
<dbReference type="KEGG" id="dwi:6638225"/>
<gene>
    <name evidence="1" type="primary">Dwil\GK19310</name>
    <name evidence="1" type="ORF">Dwil_GK19310</name>
</gene>
<dbReference type="GO" id="GO:0033063">
    <property type="term" value="C:Rad51B-Rad51C-Rad51D-XRCC2 complex"/>
    <property type="evidence" value="ECO:0007669"/>
    <property type="project" value="InterPro"/>
</dbReference>
<dbReference type="SUPFAM" id="SSF52540">
    <property type="entry name" value="P-loop containing nucleoside triphosphate hydrolases"/>
    <property type="match status" value="1"/>
</dbReference>
<dbReference type="InterPro" id="IPR027417">
    <property type="entry name" value="P-loop_NTPase"/>
</dbReference>
<name>B4MK61_DROWI</name>
<sequence>MELHRRLFGVDKLVPKSLIEISGPSNSGKTLLVQQLMAHYICDLNWEILFLNLSHKLQIHNFARIITEKASTSSNENLEKRLNSVKLINCFSPKELDESLEIIKYMLLGNRNIKLIAIDTLSEFFWLDMEQRTTKINKLKYYVKYVQSLEAICREVNVCGMWTVDNKFVSQMQNGANDPFRIDHKLRFSILPQGGVELNGQSVELTNQGVKFIEDAY</sequence>
<evidence type="ECO:0000313" key="2">
    <source>
        <dbReference type="Proteomes" id="UP000007798"/>
    </source>
</evidence>
<organism evidence="1 2">
    <name type="scientific">Drosophila willistoni</name>
    <name type="common">Fruit fly</name>
    <dbReference type="NCBI Taxonomy" id="7260"/>
    <lineage>
        <taxon>Eukaryota</taxon>
        <taxon>Metazoa</taxon>
        <taxon>Ecdysozoa</taxon>
        <taxon>Arthropoda</taxon>
        <taxon>Hexapoda</taxon>
        <taxon>Insecta</taxon>
        <taxon>Pterygota</taxon>
        <taxon>Neoptera</taxon>
        <taxon>Endopterygota</taxon>
        <taxon>Diptera</taxon>
        <taxon>Brachycera</taxon>
        <taxon>Muscomorpha</taxon>
        <taxon>Ephydroidea</taxon>
        <taxon>Drosophilidae</taxon>
        <taxon>Drosophila</taxon>
        <taxon>Sophophora</taxon>
    </lineage>
</organism>
<dbReference type="GO" id="GO:0005657">
    <property type="term" value="C:replication fork"/>
    <property type="evidence" value="ECO:0007669"/>
    <property type="project" value="InterPro"/>
</dbReference>
<dbReference type="InterPro" id="IPR030547">
    <property type="entry name" value="XRCC2"/>
</dbReference>
<dbReference type="EMBL" id="CH963846">
    <property type="protein sequence ID" value="EDW72500.1"/>
    <property type="molecule type" value="Genomic_DNA"/>
</dbReference>
<dbReference type="GO" id="GO:0005813">
    <property type="term" value="C:centrosome"/>
    <property type="evidence" value="ECO:0007669"/>
    <property type="project" value="TreeGrafter"/>
</dbReference>
<dbReference type="Proteomes" id="UP000007798">
    <property type="component" value="Unassembled WGS sequence"/>
</dbReference>
<dbReference type="eggNOG" id="KOG2859">
    <property type="taxonomic scope" value="Eukaryota"/>
</dbReference>
<keyword evidence="2" id="KW-1185">Reference proteome</keyword>
<dbReference type="OMA" id="SEFYWLD"/>
<protein>
    <recommendedName>
        <fullName evidence="3">DNA recombination and repair protein Rad51-like C-terminal domain-containing protein</fullName>
    </recommendedName>
</protein>
<dbReference type="GO" id="GO:0042148">
    <property type="term" value="P:DNA strand invasion"/>
    <property type="evidence" value="ECO:0007669"/>
    <property type="project" value="TreeGrafter"/>
</dbReference>
<accession>B4MK61</accession>
<reference evidence="1 2" key="1">
    <citation type="journal article" date="2007" name="Nature">
        <title>Evolution of genes and genomes on the Drosophila phylogeny.</title>
        <authorList>
            <consortium name="Drosophila 12 Genomes Consortium"/>
            <person name="Clark A.G."/>
            <person name="Eisen M.B."/>
            <person name="Smith D.R."/>
            <person name="Bergman C.M."/>
            <person name="Oliver B."/>
            <person name="Markow T.A."/>
            <person name="Kaufman T.C."/>
            <person name="Kellis M."/>
            <person name="Gelbart W."/>
            <person name="Iyer V.N."/>
            <person name="Pollard D.A."/>
            <person name="Sackton T.B."/>
            <person name="Larracuente A.M."/>
            <person name="Singh N.D."/>
            <person name="Abad J.P."/>
            <person name="Abt D.N."/>
            <person name="Adryan B."/>
            <person name="Aguade M."/>
            <person name="Akashi H."/>
            <person name="Anderson W.W."/>
            <person name="Aquadro C.F."/>
            <person name="Ardell D.H."/>
            <person name="Arguello R."/>
            <person name="Artieri C.G."/>
            <person name="Barbash D.A."/>
            <person name="Barker D."/>
            <person name="Barsanti P."/>
            <person name="Batterham P."/>
            <person name="Batzoglou S."/>
            <person name="Begun D."/>
            <person name="Bhutkar A."/>
            <person name="Blanco E."/>
            <person name="Bosak S.A."/>
            <person name="Bradley R.K."/>
            <person name="Brand A.D."/>
            <person name="Brent M.R."/>
            <person name="Brooks A.N."/>
            <person name="Brown R.H."/>
            <person name="Butlin R.K."/>
            <person name="Caggese C."/>
            <person name="Calvi B.R."/>
            <person name="Bernardo de Carvalho A."/>
            <person name="Caspi A."/>
            <person name="Castrezana S."/>
            <person name="Celniker S.E."/>
            <person name="Chang J.L."/>
            <person name="Chapple C."/>
            <person name="Chatterji S."/>
            <person name="Chinwalla A."/>
            <person name="Civetta A."/>
            <person name="Clifton S.W."/>
            <person name="Comeron J.M."/>
            <person name="Costello J.C."/>
            <person name="Coyne J.A."/>
            <person name="Daub J."/>
            <person name="David R.G."/>
            <person name="Delcher A.L."/>
            <person name="Delehaunty K."/>
            <person name="Do C.B."/>
            <person name="Ebling H."/>
            <person name="Edwards K."/>
            <person name="Eickbush T."/>
            <person name="Evans J.D."/>
            <person name="Filipski A."/>
            <person name="Findeiss S."/>
            <person name="Freyhult E."/>
            <person name="Fulton L."/>
            <person name="Fulton R."/>
            <person name="Garcia A.C."/>
            <person name="Gardiner A."/>
            <person name="Garfield D.A."/>
            <person name="Garvin B.E."/>
            <person name="Gibson G."/>
            <person name="Gilbert D."/>
            <person name="Gnerre S."/>
            <person name="Godfrey J."/>
            <person name="Good R."/>
            <person name="Gotea V."/>
            <person name="Gravely B."/>
            <person name="Greenberg A.J."/>
            <person name="Griffiths-Jones S."/>
            <person name="Gross S."/>
            <person name="Guigo R."/>
            <person name="Gustafson E.A."/>
            <person name="Haerty W."/>
            <person name="Hahn M.W."/>
            <person name="Halligan D.L."/>
            <person name="Halpern A.L."/>
            <person name="Halter G.M."/>
            <person name="Han M.V."/>
            <person name="Heger A."/>
            <person name="Hillier L."/>
            <person name="Hinrichs A.S."/>
            <person name="Holmes I."/>
            <person name="Hoskins R.A."/>
            <person name="Hubisz M.J."/>
            <person name="Hultmark D."/>
            <person name="Huntley M.A."/>
            <person name="Jaffe D.B."/>
            <person name="Jagadeeshan S."/>
            <person name="Jeck W.R."/>
            <person name="Johnson J."/>
            <person name="Jones C.D."/>
            <person name="Jordan W.C."/>
            <person name="Karpen G.H."/>
            <person name="Kataoka E."/>
            <person name="Keightley P.D."/>
            <person name="Kheradpour P."/>
            <person name="Kirkness E.F."/>
            <person name="Koerich L.B."/>
            <person name="Kristiansen K."/>
            <person name="Kudrna D."/>
            <person name="Kulathinal R.J."/>
            <person name="Kumar S."/>
            <person name="Kwok R."/>
            <person name="Lander E."/>
            <person name="Langley C.H."/>
            <person name="Lapoint R."/>
            <person name="Lazzaro B.P."/>
            <person name="Lee S.J."/>
            <person name="Levesque L."/>
            <person name="Li R."/>
            <person name="Lin C.F."/>
            <person name="Lin M.F."/>
            <person name="Lindblad-Toh K."/>
            <person name="Llopart A."/>
            <person name="Long M."/>
            <person name="Low L."/>
            <person name="Lozovsky E."/>
            <person name="Lu J."/>
            <person name="Luo M."/>
            <person name="Machado C.A."/>
            <person name="Makalowski W."/>
            <person name="Marzo M."/>
            <person name="Matsuda M."/>
            <person name="Matzkin L."/>
            <person name="McAllister B."/>
            <person name="McBride C.S."/>
            <person name="McKernan B."/>
            <person name="McKernan K."/>
            <person name="Mendez-Lago M."/>
            <person name="Minx P."/>
            <person name="Mollenhauer M.U."/>
            <person name="Montooth K."/>
            <person name="Mount S.M."/>
            <person name="Mu X."/>
            <person name="Myers E."/>
            <person name="Negre B."/>
            <person name="Newfeld S."/>
            <person name="Nielsen R."/>
            <person name="Noor M.A."/>
            <person name="O'Grady P."/>
            <person name="Pachter L."/>
            <person name="Papaceit M."/>
            <person name="Parisi M.J."/>
            <person name="Parisi M."/>
            <person name="Parts L."/>
            <person name="Pedersen J.S."/>
            <person name="Pesole G."/>
            <person name="Phillippy A.M."/>
            <person name="Ponting C.P."/>
            <person name="Pop M."/>
            <person name="Porcelli D."/>
            <person name="Powell J.R."/>
            <person name="Prohaska S."/>
            <person name="Pruitt K."/>
            <person name="Puig M."/>
            <person name="Quesneville H."/>
            <person name="Ram K.R."/>
            <person name="Rand D."/>
            <person name="Rasmussen M.D."/>
            <person name="Reed L.K."/>
            <person name="Reenan R."/>
            <person name="Reily A."/>
            <person name="Remington K.A."/>
            <person name="Rieger T.T."/>
            <person name="Ritchie M.G."/>
            <person name="Robin C."/>
            <person name="Rogers Y.H."/>
            <person name="Rohde C."/>
            <person name="Rozas J."/>
            <person name="Rubenfield M.J."/>
            <person name="Ruiz A."/>
            <person name="Russo S."/>
            <person name="Salzberg S.L."/>
            <person name="Sanchez-Gracia A."/>
            <person name="Saranga D.J."/>
            <person name="Sato H."/>
            <person name="Schaeffer S.W."/>
            <person name="Schatz M.C."/>
            <person name="Schlenke T."/>
            <person name="Schwartz R."/>
            <person name="Segarra C."/>
            <person name="Singh R.S."/>
            <person name="Sirot L."/>
            <person name="Sirota M."/>
            <person name="Sisneros N.B."/>
            <person name="Smith C.D."/>
            <person name="Smith T.F."/>
            <person name="Spieth J."/>
            <person name="Stage D.E."/>
            <person name="Stark A."/>
            <person name="Stephan W."/>
            <person name="Strausberg R.L."/>
            <person name="Strempel S."/>
            <person name="Sturgill D."/>
            <person name="Sutton G."/>
            <person name="Sutton G.G."/>
            <person name="Tao W."/>
            <person name="Teichmann S."/>
            <person name="Tobari Y.N."/>
            <person name="Tomimura Y."/>
            <person name="Tsolas J.M."/>
            <person name="Valente V.L."/>
            <person name="Venter E."/>
            <person name="Venter J.C."/>
            <person name="Vicario S."/>
            <person name="Vieira F.G."/>
            <person name="Vilella A.J."/>
            <person name="Villasante A."/>
            <person name="Walenz B."/>
            <person name="Wang J."/>
            <person name="Wasserman M."/>
            <person name="Watts T."/>
            <person name="Wilson D."/>
            <person name="Wilson R.K."/>
            <person name="Wing R.A."/>
            <person name="Wolfner M.F."/>
            <person name="Wong A."/>
            <person name="Wong G.K."/>
            <person name="Wu C.I."/>
            <person name="Wu G."/>
            <person name="Yamamoto D."/>
            <person name="Yang H.P."/>
            <person name="Yang S.P."/>
            <person name="Yorke J.A."/>
            <person name="Yoshida K."/>
            <person name="Zdobnov E."/>
            <person name="Zhang P."/>
            <person name="Zhang Y."/>
            <person name="Zimin A.V."/>
            <person name="Baldwin J."/>
            <person name="Abdouelleil A."/>
            <person name="Abdulkadir J."/>
            <person name="Abebe A."/>
            <person name="Abera B."/>
            <person name="Abreu J."/>
            <person name="Acer S.C."/>
            <person name="Aftuck L."/>
            <person name="Alexander A."/>
            <person name="An P."/>
            <person name="Anderson E."/>
            <person name="Anderson S."/>
            <person name="Arachi H."/>
            <person name="Azer M."/>
            <person name="Bachantsang P."/>
            <person name="Barry A."/>
            <person name="Bayul T."/>
            <person name="Berlin A."/>
            <person name="Bessette D."/>
            <person name="Bloom T."/>
            <person name="Blye J."/>
            <person name="Boguslavskiy L."/>
            <person name="Bonnet C."/>
            <person name="Boukhgalter B."/>
            <person name="Bourzgui I."/>
            <person name="Brown A."/>
            <person name="Cahill P."/>
            <person name="Channer S."/>
            <person name="Cheshatsang Y."/>
            <person name="Chuda L."/>
            <person name="Citroen M."/>
            <person name="Collymore A."/>
            <person name="Cooke P."/>
            <person name="Costello M."/>
            <person name="D'Aco K."/>
            <person name="Daza R."/>
            <person name="De Haan G."/>
            <person name="DeGray S."/>
            <person name="DeMaso C."/>
            <person name="Dhargay N."/>
            <person name="Dooley K."/>
            <person name="Dooley E."/>
            <person name="Doricent M."/>
            <person name="Dorje P."/>
            <person name="Dorjee K."/>
            <person name="Dupes A."/>
            <person name="Elong R."/>
            <person name="Falk J."/>
            <person name="Farina A."/>
            <person name="Faro S."/>
            <person name="Ferguson D."/>
            <person name="Fisher S."/>
            <person name="Foley C.D."/>
            <person name="Franke A."/>
            <person name="Friedrich D."/>
            <person name="Gadbois L."/>
            <person name="Gearin G."/>
            <person name="Gearin C.R."/>
            <person name="Giannoukos G."/>
            <person name="Goode T."/>
            <person name="Graham J."/>
            <person name="Grandbois E."/>
            <person name="Grewal S."/>
            <person name="Gyaltsen K."/>
            <person name="Hafez N."/>
            <person name="Hagos B."/>
            <person name="Hall J."/>
            <person name="Henson C."/>
            <person name="Hollinger A."/>
            <person name="Honan T."/>
            <person name="Huard M.D."/>
            <person name="Hughes L."/>
            <person name="Hurhula B."/>
            <person name="Husby M.E."/>
            <person name="Kamat A."/>
            <person name="Kanga B."/>
            <person name="Kashin S."/>
            <person name="Khazanovich D."/>
            <person name="Kisner P."/>
            <person name="Lance K."/>
            <person name="Lara M."/>
            <person name="Lee W."/>
            <person name="Lennon N."/>
            <person name="Letendre F."/>
            <person name="LeVine R."/>
            <person name="Lipovsky A."/>
            <person name="Liu X."/>
            <person name="Liu J."/>
            <person name="Liu S."/>
            <person name="Lokyitsang T."/>
            <person name="Lokyitsang Y."/>
            <person name="Lubonja R."/>
            <person name="Lui A."/>
            <person name="MacDonald P."/>
            <person name="Magnisalis V."/>
            <person name="Maru K."/>
            <person name="Matthews C."/>
            <person name="McCusker W."/>
            <person name="McDonough S."/>
            <person name="Mehta T."/>
            <person name="Meldrim J."/>
            <person name="Meneus L."/>
            <person name="Mihai O."/>
            <person name="Mihalev A."/>
            <person name="Mihova T."/>
            <person name="Mittelman R."/>
            <person name="Mlenga V."/>
            <person name="Montmayeur A."/>
            <person name="Mulrain L."/>
            <person name="Navidi A."/>
            <person name="Naylor J."/>
            <person name="Negash T."/>
            <person name="Nguyen T."/>
            <person name="Nguyen N."/>
            <person name="Nicol R."/>
            <person name="Norbu C."/>
            <person name="Norbu N."/>
            <person name="Novod N."/>
            <person name="O'Neill B."/>
            <person name="Osman S."/>
            <person name="Markiewicz E."/>
            <person name="Oyono O.L."/>
            <person name="Patti C."/>
            <person name="Phunkhang P."/>
            <person name="Pierre F."/>
            <person name="Priest M."/>
            <person name="Raghuraman S."/>
            <person name="Rege F."/>
            <person name="Reyes R."/>
            <person name="Rise C."/>
            <person name="Rogov P."/>
            <person name="Ross K."/>
            <person name="Ryan E."/>
            <person name="Settipalli S."/>
            <person name="Shea T."/>
            <person name="Sherpa N."/>
            <person name="Shi L."/>
            <person name="Shih D."/>
            <person name="Sparrow T."/>
            <person name="Spaulding J."/>
            <person name="Stalker J."/>
            <person name="Stange-Thomann N."/>
            <person name="Stavropoulos S."/>
            <person name="Stone C."/>
            <person name="Strader C."/>
            <person name="Tesfaye S."/>
            <person name="Thomson T."/>
            <person name="Thoulutsang Y."/>
            <person name="Thoulutsang D."/>
            <person name="Topham K."/>
            <person name="Topping I."/>
            <person name="Tsamla T."/>
            <person name="Vassiliev H."/>
            <person name="Vo A."/>
            <person name="Wangchuk T."/>
            <person name="Wangdi T."/>
            <person name="Weiand M."/>
            <person name="Wilkinson J."/>
            <person name="Wilson A."/>
            <person name="Yadav S."/>
            <person name="Young G."/>
            <person name="Yu Q."/>
            <person name="Zembek L."/>
            <person name="Zhong D."/>
            <person name="Zimmer A."/>
            <person name="Zwirko Z."/>
            <person name="Jaffe D.B."/>
            <person name="Alvarez P."/>
            <person name="Brockman W."/>
            <person name="Butler J."/>
            <person name="Chin C."/>
            <person name="Gnerre S."/>
            <person name="Grabherr M."/>
            <person name="Kleber M."/>
            <person name="Mauceli E."/>
            <person name="MacCallum I."/>
        </authorList>
    </citation>
    <scope>NUCLEOTIDE SEQUENCE [LARGE SCALE GENOMIC DNA]</scope>
    <source>
        <strain evidence="2">Tucson 14030-0811.24</strain>
    </source>
</reference>
<dbReference type="HOGENOM" id="CLU_1186101_0_0_1"/>